<gene>
    <name evidence="9" type="ORF">WHR41_08843</name>
</gene>
<dbReference type="PIRSF" id="PIRSF031032">
    <property type="entry name" value="TMP_97_prd"/>
    <property type="match status" value="1"/>
</dbReference>
<dbReference type="PROSITE" id="PS51751">
    <property type="entry name" value="EXPERA"/>
    <property type="match status" value="1"/>
</dbReference>
<dbReference type="Proteomes" id="UP000803884">
    <property type="component" value="Unassembled WGS sequence"/>
</dbReference>
<reference evidence="9 10" key="1">
    <citation type="journal article" date="2020" name="Microbiol. Resour. Announc.">
        <title>Draft Genome Sequence of a Cladosporium Species Isolated from the Mesophotic Ascidian Didemnum maculosum.</title>
        <authorList>
            <person name="Gioti A."/>
            <person name="Siaperas R."/>
            <person name="Nikolaivits E."/>
            <person name="Le Goff G."/>
            <person name="Ouazzani J."/>
            <person name="Kotoulas G."/>
            <person name="Topakas E."/>
        </authorList>
    </citation>
    <scope>NUCLEOTIDE SEQUENCE [LARGE SCALE GENOMIC DNA]</scope>
    <source>
        <strain evidence="9 10">TM138-S3</strain>
    </source>
</reference>
<evidence type="ECO:0000256" key="6">
    <source>
        <dbReference type="ARBA" id="ARBA00023136"/>
    </source>
</evidence>
<accession>A0AB34KF96</accession>
<name>A0AB34KF96_9PEZI</name>
<dbReference type="RefSeq" id="XP_069225553.1">
    <property type="nucleotide sequence ID" value="XM_069377447.1"/>
</dbReference>
<comment type="caution">
    <text evidence="9">The sequence shown here is derived from an EMBL/GenBank/DDBJ whole genome shotgun (WGS) entry which is preliminary data.</text>
</comment>
<dbReference type="InterPro" id="IPR016964">
    <property type="entry name" value="Sigma2_recept"/>
</dbReference>
<dbReference type="EMBL" id="JAAQHG020000050">
    <property type="protein sequence ID" value="KAL1582446.1"/>
    <property type="molecule type" value="Genomic_DNA"/>
</dbReference>
<feature type="transmembrane region" description="Helical" evidence="7">
    <location>
        <begin position="134"/>
        <end position="153"/>
    </location>
</feature>
<feature type="transmembrane region" description="Helical" evidence="7">
    <location>
        <begin position="70"/>
        <end position="90"/>
    </location>
</feature>
<dbReference type="InterPro" id="IPR033118">
    <property type="entry name" value="EXPERA"/>
</dbReference>
<evidence type="ECO:0000256" key="3">
    <source>
        <dbReference type="ARBA" id="ARBA00022692"/>
    </source>
</evidence>
<evidence type="ECO:0000256" key="4">
    <source>
        <dbReference type="ARBA" id="ARBA00022824"/>
    </source>
</evidence>
<feature type="transmembrane region" description="Helical" evidence="7">
    <location>
        <begin position="102"/>
        <end position="122"/>
    </location>
</feature>
<dbReference type="PANTHER" id="PTHR31204">
    <property type="entry name" value="SIGMA INTRACELLULAR RECEPTOR 2"/>
    <property type="match status" value="1"/>
</dbReference>
<keyword evidence="5 7" id="KW-1133">Transmembrane helix</keyword>
<keyword evidence="3 7" id="KW-0812">Transmembrane</keyword>
<dbReference type="Pfam" id="PF05241">
    <property type="entry name" value="EBP"/>
    <property type="match status" value="1"/>
</dbReference>
<feature type="transmembrane region" description="Helical" evidence="7">
    <location>
        <begin position="14"/>
        <end position="36"/>
    </location>
</feature>
<evidence type="ECO:0000256" key="1">
    <source>
        <dbReference type="ARBA" id="ARBA00004477"/>
    </source>
</evidence>
<protein>
    <recommendedName>
        <fullName evidence="7">Efficient mitochondria targeting-associated protein 19</fullName>
    </recommendedName>
</protein>
<dbReference type="PANTHER" id="PTHR31204:SF1">
    <property type="entry name" value="SIGMA INTRACELLULAR RECEPTOR 2"/>
    <property type="match status" value="1"/>
</dbReference>
<dbReference type="GO" id="GO:0005789">
    <property type="term" value="C:endoplasmic reticulum membrane"/>
    <property type="evidence" value="ECO:0007669"/>
    <property type="project" value="UniProtKB-SubCell"/>
</dbReference>
<comment type="similarity">
    <text evidence="2">Belongs to the TMEM97/sigma-2 receptor family.</text>
</comment>
<dbReference type="GeneID" id="96010285"/>
<proteinExistence type="inferred from homology"/>
<evidence type="ECO:0000256" key="7">
    <source>
        <dbReference type="PIRNR" id="PIRNR031032"/>
    </source>
</evidence>
<evidence type="ECO:0000256" key="5">
    <source>
        <dbReference type="ARBA" id="ARBA00022989"/>
    </source>
</evidence>
<dbReference type="AlphaFoldDB" id="A0AB34KF96"/>
<organism evidence="9 10">
    <name type="scientific">Cladosporium halotolerans</name>
    <dbReference type="NCBI Taxonomy" id="1052096"/>
    <lineage>
        <taxon>Eukaryota</taxon>
        <taxon>Fungi</taxon>
        <taxon>Dikarya</taxon>
        <taxon>Ascomycota</taxon>
        <taxon>Pezizomycotina</taxon>
        <taxon>Dothideomycetes</taxon>
        <taxon>Dothideomycetidae</taxon>
        <taxon>Cladosporiales</taxon>
        <taxon>Cladosporiaceae</taxon>
        <taxon>Cladosporium</taxon>
    </lineage>
</organism>
<comment type="subcellular location">
    <subcellularLocation>
        <location evidence="1">Endoplasmic reticulum membrane</location>
        <topology evidence="1">Multi-pass membrane protein</topology>
    </subcellularLocation>
</comment>
<sequence>MANPTSIFSRKRDLLYLVFFIIHVPVLFCVDLAPLYPAAYKPQFITTLREWYITTYADRFFTQPPAWFNMYMYMELIYHVPLSFWAIGALIRNDPKVPVHLLVYAVQTAVTTATCIADYLSWSEFQSAQKIELGKLYVPYLALSVFMAVDMLGRLNEAVGQRQVVRGKKAQ</sequence>
<evidence type="ECO:0000313" key="9">
    <source>
        <dbReference type="EMBL" id="KAL1582446.1"/>
    </source>
</evidence>
<keyword evidence="10" id="KW-1185">Reference proteome</keyword>
<keyword evidence="6 7" id="KW-0472">Membrane</keyword>
<evidence type="ECO:0000313" key="10">
    <source>
        <dbReference type="Proteomes" id="UP000803884"/>
    </source>
</evidence>
<evidence type="ECO:0000256" key="2">
    <source>
        <dbReference type="ARBA" id="ARBA00009096"/>
    </source>
</evidence>
<dbReference type="InterPro" id="IPR051987">
    <property type="entry name" value="Sigma-2_receptor-like"/>
</dbReference>
<evidence type="ECO:0000259" key="8">
    <source>
        <dbReference type="PROSITE" id="PS51751"/>
    </source>
</evidence>
<keyword evidence="4 7" id="KW-0256">Endoplasmic reticulum</keyword>
<feature type="domain" description="EXPERA" evidence="8">
    <location>
        <begin position="12"/>
        <end position="148"/>
    </location>
</feature>